<feature type="compositionally biased region" description="Polar residues" evidence="6">
    <location>
        <begin position="487"/>
        <end position="514"/>
    </location>
</feature>
<feature type="region of interest" description="Disordered" evidence="6">
    <location>
        <begin position="87"/>
        <end position="164"/>
    </location>
</feature>
<evidence type="ECO:0000313" key="8">
    <source>
        <dbReference type="Proteomes" id="UP001201980"/>
    </source>
</evidence>
<keyword evidence="4" id="KW-0804">Transcription</keyword>
<keyword evidence="5" id="KW-0539">Nucleus</keyword>
<dbReference type="PANTHER" id="PTHR31845">
    <property type="entry name" value="FINGER DOMAIN PROTEIN, PUTATIVE-RELATED"/>
    <property type="match status" value="1"/>
</dbReference>
<dbReference type="PANTHER" id="PTHR31845:SF32">
    <property type="entry name" value="MISCELLANEOUS ZN(II)2CYS6 TRANSCRIPTION FACTOR (EUROFUNG)-RELATED"/>
    <property type="match status" value="1"/>
</dbReference>
<evidence type="ECO:0000256" key="4">
    <source>
        <dbReference type="ARBA" id="ARBA00023163"/>
    </source>
</evidence>
<comment type="subcellular location">
    <subcellularLocation>
        <location evidence="1">Nucleus</location>
    </subcellularLocation>
</comment>
<proteinExistence type="predicted"/>
<evidence type="ECO:0000256" key="1">
    <source>
        <dbReference type="ARBA" id="ARBA00004123"/>
    </source>
</evidence>
<protein>
    <recommendedName>
        <fullName evidence="9">Transcription factor domain-containing protein</fullName>
    </recommendedName>
</protein>
<dbReference type="GO" id="GO:0005634">
    <property type="term" value="C:nucleus"/>
    <property type="evidence" value="ECO:0007669"/>
    <property type="project" value="UniProtKB-SubCell"/>
</dbReference>
<keyword evidence="2" id="KW-0805">Transcription regulation</keyword>
<keyword evidence="8" id="KW-1185">Reference proteome</keyword>
<dbReference type="AlphaFoldDB" id="A0AAD5WR16"/>
<evidence type="ECO:0008006" key="9">
    <source>
        <dbReference type="Google" id="ProtNLM"/>
    </source>
</evidence>
<comment type="caution">
    <text evidence="7">The sequence shown here is derived from an EMBL/GenBank/DDBJ whole genome shotgun (WGS) entry which is preliminary data.</text>
</comment>
<accession>A0AAD5WR16</accession>
<feature type="region of interest" description="Disordered" evidence="6">
    <location>
        <begin position="478"/>
        <end position="521"/>
    </location>
</feature>
<evidence type="ECO:0000256" key="6">
    <source>
        <dbReference type="SAM" id="MobiDB-lite"/>
    </source>
</evidence>
<dbReference type="GO" id="GO:0000976">
    <property type="term" value="F:transcription cis-regulatory region binding"/>
    <property type="evidence" value="ECO:0007669"/>
    <property type="project" value="TreeGrafter"/>
</dbReference>
<reference evidence="7" key="1">
    <citation type="submission" date="2022-07" db="EMBL/GenBank/DDBJ databases">
        <title>Draft genome sequence of Zalerion maritima ATCC 34329, a (micro)plastics degrading marine fungus.</title>
        <authorList>
            <person name="Paco A."/>
            <person name="Goncalves M.F.M."/>
            <person name="Rocha-Santos T.A.P."/>
            <person name="Alves A."/>
        </authorList>
    </citation>
    <scope>NUCLEOTIDE SEQUENCE</scope>
    <source>
        <strain evidence="7">ATCC 34329</strain>
    </source>
</reference>
<gene>
    <name evidence="7" type="ORF">MKZ38_002157</name>
</gene>
<evidence type="ECO:0000256" key="2">
    <source>
        <dbReference type="ARBA" id="ARBA00023015"/>
    </source>
</evidence>
<organism evidence="7 8">
    <name type="scientific">Zalerion maritima</name>
    <dbReference type="NCBI Taxonomy" id="339359"/>
    <lineage>
        <taxon>Eukaryota</taxon>
        <taxon>Fungi</taxon>
        <taxon>Dikarya</taxon>
        <taxon>Ascomycota</taxon>
        <taxon>Pezizomycotina</taxon>
        <taxon>Sordariomycetes</taxon>
        <taxon>Lulworthiomycetidae</taxon>
        <taxon>Lulworthiales</taxon>
        <taxon>Lulworthiaceae</taxon>
        <taxon>Zalerion</taxon>
    </lineage>
</organism>
<dbReference type="EMBL" id="JAKWBI020000162">
    <property type="protein sequence ID" value="KAJ2901031.1"/>
    <property type="molecule type" value="Genomic_DNA"/>
</dbReference>
<feature type="region of interest" description="Disordered" evidence="6">
    <location>
        <begin position="618"/>
        <end position="671"/>
    </location>
</feature>
<feature type="compositionally biased region" description="Low complexity" evidence="6">
    <location>
        <begin position="137"/>
        <end position="164"/>
    </location>
</feature>
<evidence type="ECO:0000256" key="3">
    <source>
        <dbReference type="ARBA" id="ARBA00023125"/>
    </source>
</evidence>
<keyword evidence="3" id="KW-0238">DNA-binding</keyword>
<dbReference type="Proteomes" id="UP001201980">
    <property type="component" value="Unassembled WGS sequence"/>
</dbReference>
<dbReference type="GO" id="GO:0000981">
    <property type="term" value="F:DNA-binding transcription factor activity, RNA polymerase II-specific"/>
    <property type="evidence" value="ECO:0007669"/>
    <property type="project" value="TreeGrafter"/>
</dbReference>
<evidence type="ECO:0000256" key="5">
    <source>
        <dbReference type="ARBA" id="ARBA00023242"/>
    </source>
</evidence>
<evidence type="ECO:0000313" key="7">
    <source>
        <dbReference type="EMBL" id="KAJ2901031.1"/>
    </source>
</evidence>
<dbReference type="InterPro" id="IPR051089">
    <property type="entry name" value="prtT"/>
</dbReference>
<name>A0AAD5WR16_9PEZI</name>
<sequence>MSPCAMQAAQVEIEMDVHHRHIRQDFIHRRTAEHVQTALGQRQNAFFETTKEALEVAKGSSAATAATSQLQLEKKIDSIFAMLHKQSEQTSVSTTANENPPAPPIRPTPANYQTPPGLPSSDHVGGGIGQASDATAATSPSGTRTNTTTTAASATAVPNAAPTSGRIGSGHCLISSYSIPLVTANARLSTFRGEMLHYLPFVYIPTSTSAALLRESRPFLWFVIMTLTCPEYTQQLRMSEDTERYLAEHIVVRHERNIDLLLGTLCYVGWGHYHKQDRPYLVVAMSLAHTLVYDLGLHKANNHGSQVTSTVNCWKQYDIPMPPIVLGQKSNPMELTMEERRALLACYYVSNTHNRNSVTMALKRNESISWTSNMEYSLKVLIDEAEHPGDHVLAAMVKIQCIADQVSKSGSWQILGVGANASSSVRGADSAAFFYSAMRAKLNDVKNDISEESLRHPSIAGSLLLTDIFIHEVTLAQTAPPPAPQPSSCHPLSQPISSFHTAQTQSNPPASQPQARPPLSLSHQPPDLSIFRLTTLSNSLTVVLEWIDSFFFPTIQPSSYLYLPLGIWLEMAHVLAFVFRNAMDASFGSGNKEAVRTRVDLLGTCDRLMERVERAEREAVQRWEEGDEDGLGGTGDEHGTAGDAGGGDGYASASGNGHGRGRGERKGSSAAQALFSKTARLVRAIRIGWAMEIEPKDTTTGQTMTAMMTGQQQMGMGMTQGMSVGGPGDLGDINPSGVVNGLTGGRAGGIGGAGQSQQAPEIPANMQWNNANQQGMAMMPSLFEDGWLSDLVFNTSWQ</sequence>